<dbReference type="Pfam" id="PF02746">
    <property type="entry name" value="MR_MLE_N"/>
    <property type="match status" value="1"/>
</dbReference>
<dbReference type="SUPFAM" id="SSF54826">
    <property type="entry name" value="Enolase N-terminal domain-like"/>
    <property type="match status" value="1"/>
</dbReference>
<dbReference type="InterPro" id="IPR013341">
    <property type="entry name" value="Mandelate_racemase_N_dom"/>
</dbReference>
<dbReference type="PANTHER" id="PTHR48080">
    <property type="entry name" value="D-GALACTONATE DEHYDRATASE-RELATED"/>
    <property type="match status" value="1"/>
</dbReference>
<name>A0A1K2HYP0_9HYPH</name>
<dbReference type="Gene3D" id="3.20.20.120">
    <property type="entry name" value="Enolase-like C-terminal domain"/>
    <property type="match status" value="1"/>
</dbReference>
<dbReference type="EC" id="4.2.1.40" evidence="3"/>
<proteinExistence type="predicted"/>
<dbReference type="Gene3D" id="3.30.390.10">
    <property type="entry name" value="Enolase-like, N-terminal domain"/>
    <property type="match status" value="1"/>
</dbReference>
<dbReference type="SMART" id="SM00922">
    <property type="entry name" value="MR_MLE"/>
    <property type="match status" value="1"/>
</dbReference>
<gene>
    <name evidence="5" type="ORF">SAMN02983003_2401</name>
</gene>
<dbReference type="OrthoDB" id="9802699at2"/>
<evidence type="ECO:0000259" key="4">
    <source>
        <dbReference type="SMART" id="SM00922"/>
    </source>
</evidence>
<dbReference type="Pfam" id="PF13378">
    <property type="entry name" value="MR_MLE_C"/>
    <property type="match status" value="1"/>
</dbReference>
<evidence type="ECO:0000313" key="6">
    <source>
        <dbReference type="Proteomes" id="UP000183447"/>
    </source>
</evidence>
<dbReference type="PANTHER" id="PTHR48080:SF4">
    <property type="entry name" value="GLUCARATE DEHYDRATASE"/>
    <property type="match status" value="1"/>
</dbReference>
<dbReference type="SFLD" id="SFLDS00001">
    <property type="entry name" value="Enolase"/>
    <property type="match status" value="1"/>
</dbReference>
<evidence type="ECO:0000256" key="3">
    <source>
        <dbReference type="ARBA" id="ARBA00011973"/>
    </source>
</evidence>
<evidence type="ECO:0000256" key="1">
    <source>
        <dbReference type="ARBA" id="ARBA00001426"/>
    </source>
</evidence>
<dbReference type="SUPFAM" id="SSF51604">
    <property type="entry name" value="Enolase C-terminal domain-like"/>
    <property type="match status" value="1"/>
</dbReference>
<dbReference type="InterPro" id="IPR013342">
    <property type="entry name" value="Mandelate_racemase_C"/>
</dbReference>
<keyword evidence="6" id="KW-1185">Reference proteome</keyword>
<evidence type="ECO:0000313" key="5">
    <source>
        <dbReference type="EMBL" id="SFZ85129.1"/>
    </source>
</evidence>
<reference evidence="5 6" key="1">
    <citation type="submission" date="2016-11" db="EMBL/GenBank/DDBJ databases">
        <authorList>
            <person name="Jaros S."/>
            <person name="Januszkiewicz K."/>
            <person name="Wedrychowicz H."/>
        </authorList>
    </citation>
    <scope>NUCLEOTIDE SEQUENCE [LARGE SCALE GENOMIC DNA]</scope>
    <source>
        <strain evidence="5 6">ATCC 23634</strain>
    </source>
</reference>
<comment type="catalytic activity">
    <reaction evidence="1">
        <text>D-glucarate = 5-dehydro-4-deoxy-D-glucarate + H2O</text>
        <dbReference type="Rhea" id="RHEA:14573"/>
        <dbReference type="ChEBI" id="CHEBI:15377"/>
        <dbReference type="ChEBI" id="CHEBI:30612"/>
        <dbReference type="ChEBI" id="CHEBI:42819"/>
        <dbReference type="EC" id="4.2.1.40"/>
    </reaction>
</comment>
<dbReference type="Proteomes" id="UP000183447">
    <property type="component" value="Unassembled WGS sequence"/>
</dbReference>
<evidence type="ECO:0000256" key="2">
    <source>
        <dbReference type="ARBA" id="ARBA00005183"/>
    </source>
</evidence>
<accession>A0A1K2HYP0</accession>
<dbReference type="InterPro" id="IPR036849">
    <property type="entry name" value="Enolase-like_C_sf"/>
</dbReference>
<dbReference type="EMBL" id="FPKU01000002">
    <property type="protein sequence ID" value="SFZ85129.1"/>
    <property type="molecule type" value="Genomic_DNA"/>
</dbReference>
<feature type="domain" description="Mandelate racemase/muconate lactonizing enzyme C-terminal" evidence="4">
    <location>
        <begin position="149"/>
        <end position="250"/>
    </location>
</feature>
<dbReference type="InterPro" id="IPR034593">
    <property type="entry name" value="DgoD-like"/>
</dbReference>
<organism evidence="5 6">
    <name type="scientific">Devosia enhydra</name>
    <dbReference type="NCBI Taxonomy" id="665118"/>
    <lineage>
        <taxon>Bacteria</taxon>
        <taxon>Pseudomonadati</taxon>
        <taxon>Pseudomonadota</taxon>
        <taxon>Alphaproteobacteria</taxon>
        <taxon>Hyphomicrobiales</taxon>
        <taxon>Devosiaceae</taxon>
        <taxon>Devosia</taxon>
    </lineage>
</organism>
<dbReference type="GO" id="GO:0008872">
    <property type="term" value="F:glucarate dehydratase activity"/>
    <property type="evidence" value="ECO:0007669"/>
    <property type="project" value="UniProtKB-EC"/>
</dbReference>
<protein>
    <recommendedName>
        <fullName evidence="3">glucarate dehydratase</fullName>
        <ecNumber evidence="3">4.2.1.40</ecNumber>
    </recommendedName>
</protein>
<comment type="pathway">
    <text evidence="2">Carbohydrate acid metabolism; D-glucarate degradation; 2,5-dioxopentanoate from D-glucarate: step 1/2.</text>
</comment>
<dbReference type="InterPro" id="IPR029017">
    <property type="entry name" value="Enolase-like_N"/>
</dbReference>
<sequence>MATITRFIISTFDYQLDGLAVDEFSNTVFKKGSSVTRRGITVTVEDSEGARGRFVNIDNDTATTAQTIAIAKLLVGRDVDTREQMYDDVKRIQRKIGAFGYPNLDIALWDLAGQRAGMPIWKLLGGYRKSLPAYVSTFHGDRNGGLSSKEAFADYAQWSLEQGFKGFKIHGWSAGDRREEAENVLHVAERVGGRMDLMLDPACELKTFGDALYVGRACDEGNYFWYEDPFRDGGFSRHAHKKLRQMIKTPILMGEHIRGLEAKADTITTEATDFVRVNPTLDMGITGTMKIAHLAEAHGLDVEYHGCGPSQRQCMAATRNANYYELTLCAPGIGNPKPPIYTCGYSESPEAIDANGHVPVSDLPGIGVSYDWDFIARNTADTVTVSA</sequence>
<dbReference type="RefSeq" id="WP_072343145.1">
    <property type="nucleotide sequence ID" value="NZ_FPKU01000002.1"/>
</dbReference>
<dbReference type="STRING" id="665118.SAMN02983003_2401"/>
<dbReference type="InterPro" id="IPR029065">
    <property type="entry name" value="Enolase_C-like"/>
</dbReference>
<dbReference type="AlphaFoldDB" id="A0A1K2HYP0"/>